<evidence type="ECO:0000313" key="3">
    <source>
        <dbReference type="Proteomes" id="UP001567538"/>
    </source>
</evidence>
<dbReference type="AlphaFoldDB" id="A0ABD1FUT2"/>
<accession>A0ABD1FUT2</accession>
<dbReference type="Proteomes" id="UP001567538">
    <property type="component" value="Unassembled WGS sequence"/>
</dbReference>
<feature type="compositionally biased region" description="Polar residues" evidence="1">
    <location>
        <begin position="65"/>
        <end position="75"/>
    </location>
</feature>
<protein>
    <submittedName>
        <fullName evidence="2">Uncharacterized protein</fullName>
    </submittedName>
</protein>
<name>A0ABD1FUT2_SALDI</name>
<comment type="caution">
    <text evidence="2">The sequence shown here is derived from an EMBL/GenBank/DDBJ whole genome shotgun (WGS) entry which is preliminary data.</text>
</comment>
<gene>
    <name evidence="2" type="ORF">AAHA92_28349</name>
</gene>
<organism evidence="2 3">
    <name type="scientific">Salvia divinorum</name>
    <name type="common">Maria pastora</name>
    <name type="synonym">Diviner's sage</name>
    <dbReference type="NCBI Taxonomy" id="28513"/>
    <lineage>
        <taxon>Eukaryota</taxon>
        <taxon>Viridiplantae</taxon>
        <taxon>Streptophyta</taxon>
        <taxon>Embryophyta</taxon>
        <taxon>Tracheophyta</taxon>
        <taxon>Spermatophyta</taxon>
        <taxon>Magnoliopsida</taxon>
        <taxon>eudicotyledons</taxon>
        <taxon>Gunneridae</taxon>
        <taxon>Pentapetalae</taxon>
        <taxon>asterids</taxon>
        <taxon>lamiids</taxon>
        <taxon>Lamiales</taxon>
        <taxon>Lamiaceae</taxon>
        <taxon>Nepetoideae</taxon>
        <taxon>Mentheae</taxon>
        <taxon>Salviinae</taxon>
        <taxon>Salvia</taxon>
        <taxon>Salvia subgen. Calosphace</taxon>
    </lineage>
</organism>
<keyword evidence="3" id="KW-1185">Reference proteome</keyword>
<evidence type="ECO:0000313" key="2">
    <source>
        <dbReference type="EMBL" id="KAL1535587.1"/>
    </source>
</evidence>
<sequence length="75" mass="8024">MASRRLDAVEDVIVHDSHKNVPTANGNPDVNIVLEVSPDLDEGGFVGLLEDSEKIEDSDSDEAAYQSSISQVLVA</sequence>
<proteinExistence type="predicted"/>
<feature type="region of interest" description="Disordered" evidence="1">
    <location>
        <begin position="55"/>
        <end position="75"/>
    </location>
</feature>
<reference evidence="2 3" key="1">
    <citation type="submission" date="2024-06" db="EMBL/GenBank/DDBJ databases">
        <title>A chromosome level genome sequence of Diviner's sage (Salvia divinorum).</title>
        <authorList>
            <person name="Ford S.A."/>
            <person name="Ro D.-K."/>
            <person name="Ness R.W."/>
            <person name="Phillips M.A."/>
        </authorList>
    </citation>
    <scope>NUCLEOTIDE SEQUENCE [LARGE SCALE GENOMIC DNA]</scope>
    <source>
        <strain evidence="2">SAF-2024a</strain>
        <tissue evidence="2">Leaf</tissue>
    </source>
</reference>
<dbReference type="EMBL" id="JBEAFC010000011">
    <property type="protein sequence ID" value="KAL1535587.1"/>
    <property type="molecule type" value="Genomic_DNA"/>
</dbReference>
<evidence type="ECO:0000256" key="1">
    <source>
        <dbReference type="SAM" id="MobiDB-lite"/>
    </source>
</evidence>